<dbReference type="RefSeq" id="WP_342807086.1">
    <property type="nucleotide sequence ID" value="NZ_JAOPJZ010000002.1"/>
</dbReference>
<evidence type="ECO:0000313" key="2">
    <source>
        <dbReference type="Proteomes" id="UP001321047"/>
    </source>
</evidence>
<sequence>MAVLPEGVVLVASSSVSPPEYPYSGTCGWVVQTTRGSKSMTSVIVTNSYRFE</sequence>
<proteinExistence type="predicted"/>
<organism evidence="1 2">
    <name type="scientific">Natronosalvus hydrolyticus</name>
    <dbReference type="NCBI Taxonomy" id="2979988"/>
    <lineage>
        <taxon>Archaea</taxon>
        <taxon>Methanobacteriati</taxon>
        <taxon>Methanobacteriota</taxon>
        <taxon>Stenosarchaea group</taxon>
        <taxon>Halobacteria</taxon>
        <taxon>Halobacteriales</taxon>
        <taxon>Natrialbaceae</taxon>
        <taxon>Natronosalvus</taxon>
    </lineage>
</organism>
<gene>
    <name evidence="1" type="ORF">OB919_05200</name>
</gene>
<dbReference type="Proteomes" id="UP001321047">
    <property type="component" value="Unassembled WGS sequence"/>
</dbReference>
<comment type="caution">
    <text evidence="1">The sequence shown here is derived from an EMBL/GenBank/DDBJ whole genome shotgun (WGS) entry which is preliminary data.</text>
</comment>
<dbReference type="AlphaFoldDB" id="A0AAP2Z748"/>
<name>A0AAP2Z748_9EURY</name>
<reference evidence="1 2" key="1">
    <citation type="submission" date="2022-09" db="EMBL/GenBank/DDBJ databases">
        <title>Enrichment on poylsaccharides allowed isolation of novel metabolic and taxonomic groups of Haloarchaea.</title>
        <authorList>
            <person name="Sorokin D.Y."/>
            <person name="Elcheninov A.G."/>
            <person name="Khizhniak T.V."/>
            <person name="Kolganova T.V."/>
            <person name="Kublanov I.V."/>
        </authorList>
    </citation>
    <scope>NUCLEOTIDE SEQUENCE [LARGE SCALE GENOMIC DNA]</scope>
    <source>
        <strain evidence="1 2">AArc-curdl1</strain>
    </source>
</reference>
<evidence type="ECO:0000313" key="1">
    <source>
        <dbReference type="EMBL" id="MCU4751380.1"/>
    </source>
</evidence>
<keyword evidence="2" id="KW-1185">Reference proteome</keyword>
<accession>A0AAP2Z748</accession>
<dbReference type="EMBL" id="JAOPJZ010000002">
    <property type="protein sequence ID" value="MCU4751380.1"/>
    <property type="molecule type" value="Genomic_DNA"/>
</dbReference>
<protein>
    <submittedName>
        <fullName evidence="1">Uncharacterized protein</fullName>
    </submittedName>
</protein>